<keyword evidence="1" id="KW-0812">Transmembrane</keyword>
<proteinExistence type="predicted"/>
<feature type="signal peptide" evidence="2">
    <location>
        <begin position="1"/>
        <end position="22"/>
    </location>
</feature>
<evidence type="ECO:0000313" key="4">
    <source>
        <dbReference type="RefSeq" id="XP_033778693.1"/>
    </source>
</evidence>
<feature type="transmembrane region" description="Helical" evidence="1">
    <location>
        <begin position="102"/>
        <end position="124"/>
    </location>
</feature>
<dbReference type="GO" id="GO:0007165">
    <property type="term" value="P:signal transduction"/>
    <property type="evidence" value="ECO:0007669"/>
    <property type="project" value="TreeGrafter"/>
</dbReference>
<evidence type="ECO:0000256" key="1">
    <source>
        <dbReference type="SAM" id="Phobius"/>
    </source>
</evidence>
<dbReference type="GeneID" id="117349384"/>
<organism evidence="3 4">
    <name type="scientific">Geotrypetes seraphini</name>
    <name type="common">Gaboon caecilian</name>
    <name type="synonym">Caecilia seraphini</name>
    <dbReference type="NCBI Taxonomy" id="260995"/>
    <lineage>
        <taxon>Eukaryota</taxon>
        <taxon>Metazoa</taxon>
        <taxon>Chordata</taxon>
        <taxon>Craniata</taxon>
        <taxon>Vertebrata</taxon>
        <taxon>Euteleostomi</taxon>
        <taxon>Amphibia</taxon>
        <taxon>Gymnophiona</taxon>
        <taxon>Geotrypetes</taxon>
    </lineage>
</organism>
<reference evidence="4" key="1">
    <citation type="submission" date="2025-08" db="UniProtKB">
        <authorList>
            <consortium name="RefSeq"/>
        </authorList>
    </citation>
    <scope>IDENTIFICATION</scope>
</reference>
<evidence type="ECO:0000256" key="2">
    <source>
        <dbReference type="SAM" id="SignalP"/>
    </source>
</evidence>
<dbReference type="InterPro" id="IPR052684">
    <property type="entry name" value="Podoplanin_domain"/>
</dbReference>
<dbReference type="GO" id="GO:0007155">
    <property type="term" value="P:cell adhesion"/>
    <property type="evidence" value="ECO:0007669"/>
    <property type="project" value="TreeGrafter"/>
</dbReference>
<evidence type="ECO:0000313" key="3">
    <source>
        <dbReference type="Proteomes" id="UP000515159"/>
    </source>
</evidence>
<gene>
    <name evidence="4" type="primary">PDPN</name>
</gene>
<dbReference type="KEGG" id="gsh:117349384"/>
<keyword evidence="1" id="KW-1133">Transmembrane helix</keyword>
<sequence>MFNLHFLTFFLASQLLSALAQGTTVQGETITSDPTEDDILVSNSLPTQLPGTENETKLGYTPFTEEFVTTESEILTESSRVNSRDDGVKIENLEGSIGTGTIIGIIVGLITFVVLLASMIIIAVRKMSGRYADEEGIELKAMNKSFKKALLKK</sequence>
<name>A0A6P8PV75_GEOSA</name>
<protein>
    <submittedName>
        <fullName evidence="4">Podoplanin isoform X1</fullName>
    </submittedName>
</protein>
<dbReference type="RefSeq" id="XP_033778693.1">
    <property type="nucleotide sequence ID" value="XM_033922802.1"/>
</dbReference>
<dbReference type="PANTHER" id="PTHR47390">
    <property type="entry name" value="PODOPLANIN"/>
    <property type="match status" value="1"/>
</dbReference>
<dbReference type="Proteomes" id="UP000515159">
    <property type="component" value="Chromosome 15"/>
</dbReference>
<keyword evidence="3" id="KW-1185">Reference proteome</keyword>
<dbReference type="Pfam" id="PF05808">
    <property type="entry name" value="Podoplanin"/>
    <property type="match status" value="1"/>
</dbReference>
<dbReference type="PANTHER" id="PTHR47390:SF1">
    <property type="entry name" value="PODOPLANIN"/>
    <property type="match status" value="1"/>
</dbReference>
<dbReference type="GO" id="GO:1901731">
    <property type="term" value="P:positive regulation of platelet aggregation"/>
    <property type="evidence" value="ECO:0007669"/>
    <property type="project" value="TreeGrafter"/>
</dbReference>
<dbReference type="CTD" id="10630"/>
<feature type="chain" id="PRO_5028341777" evidence="2">
    <location>
        <begin position="23"/>
        <end position="153"/>
    </location>
</feature>
<dbReference type="AlphaFoldDB" id="A0A6P8PV75"/>
<dbReference type="OrthoDB" id="10480080at2759"/>
<keyword evidence="2" id="KW-0732">Signal</keyword>
<dbReference type="GO" id="GO:0016477">
    <property type="term" value="P:cell migration"/>
    <property type="evidence" value="ECO:0007669"/>
    <property type="project" value="TreeGrafter"/>
</dbReference>
<dbReference type="FunCoup" id="A0A6P8PV75">
    <property type="interactions" value="68"/>
</dbReference>
<dbReference type="InParanoid" id="A0A6P8PV75"/>
<accession>A0A6P8PV75</accession>
<keyword evidence="1" id="KW-0472">Membrane</keyword>